<dbReference type="InterPro" id="IPR031127">
    <property type="entry name" value="E3_UB_ligase_RBR"/>
</dbReference>
<keyword evidence="8" id="KW-0862">Zinc</keyword>
<feature type="non-terminal residue" evidence="10">
    <location>
        <position position="1"/>
    </location>
</feature>
<protein>
    <recommendedName>
        <fullName evidence="2">RBR-type E3 ubiquitin transferase</fullName>
        <ecNumber evidence="2">2.3.2.31</ecNumber>
    </recommendedName>
</protein>
<evidence type="ECO:0000256" key="2">
    <source>
        <dbReference type="ARBA" id="ARBA00012251"/>
    </source>
</evidence>
<dbReference type="GO" id="GO:0008270">
    <property type="term" value="F:zinc ion binding"/>
    <property type="evidence" value="ECO:0007669"/>
    <property type="project" value="UniProtKB-KW"/>
</dbReference>
<dbReference type="RefSeq" id="XP_013427847.1">
    <property type="nucleotide sequence ID" value="XM_013572393.1"/>
</dbReference>
<gene>
    <name evidence="10" type="ORF">M436DRAFT_17647</name>
</gene>
<evidence type="ECO:0000313" key="11">
    <source>
        <dbReference type="Proteomes" id="UP000027730"/>
    </source>
</evidence>
<proteinExistence type="predicted"/>
<dbReference type="OrthoDB" id="10009520at2759"/>
<dbReference type="EC" id="2.3.2.31" evidence="2"/>
<dbReference type="AlphaFoldDB" id="A0A074XGK5"/>
<evidence type="ECO:0000259" key="9">
    <source>
        <dbReference type="PROSITE" id="PS51873"/>
    </source>
</evidence>
<keyword evidence="11" id="KW-1185">Reference proteome</keyword>
<feature type="non-terminal residue" evidence="10">
    <location>
        <position position="245"/>
    </location>
</feature>
<evidence type="ECO:0000256" key="4">
    <source>
        <dbReference type="ARBA" id="ARBA00022723"/>
    </source>
</evidence>
<evidence type="ECO:0000256" key="6">
    <source>
        <dbReference type="ARBA" id="ARBA00022771"/>
    </source>
</evidence>
<keyword evidence="5" id="KW-0677">Repeat</keyword>
<accession>A0A074XGK5</accession>
<dbReference type="Proteomes" id="UP000027730">
    <property type="component" value="Unassembled WGS sequence"/>
</dbReference>
<sequence>QPCRGCDVSYCEDCIRNMFLQATRDSTSMPPRCCFIFSTMVALEFLTTAEADAYRLKFEEWVSTKKTYCPVPKCSRFIPDRAIKGRVSAKFATLPATACFSCPECHIGICPSCKQVAHSGKPCDNTAQDHEIAMLETYGYNKCPRCGHGVKRMYGCRHMQCRCGAHWCWGCLRSFEECDGGCDYPGSESEDGYDTGEARSGSSVEPPVNLDAGGRVVWEAAGADFGGEPDEEIHDPIWSCSHIFN</sequence>
<name>A0A074XGK5_9PEZI</name>
<dbReference type="InterPro" id="IPR044066">
    <property type="entry name" value="TRIAD_supradom"/>
</dbReference>
<dbReference type="EMBL" id="KL584708">
    <property type="protein sequence ID" value="KEQ73721.1"/>
    <property type="molecule type" value="Genomic_DNA"/>
</dbReference>
<evidence type="ECO:0000256" key="7">
    <source>
        <dbReference type="ARBA" id="ARBA00022786"/>
    </source>
</evidence>
<organism evidence="10 11">
    <name type="scientific">Aureobasidium namibiae CBS 147.97</name>
    <dbReference type="NCBI Taxonomy" id="1043004"/>
    <lineage>
        <taxon>Eukaryota</taxon>
        <taxon>Fungi</taxon>
        <taxon>Dikarya</taxon>
        <taxon>Ascomycota</taxon>
        <taxon>Pezizomycotina</taxon>
        <taxon>Dothideomycetes</taxon>
        <taxon>Dothideomycetidae</taxon>
        <taxon>Dothideales</taxon>
        <taxon>Saccotheciaceae</taxon>
        <taxon>Aureobasidium</taxon>
    </lineage>
</organism>
<keyword evidence="3" id="KW-0808">Transferase</keyword>
<dbReference type="Gene3D" id="1.20.120.1750">
    <property type="match status" value="1"/>
</dbReference>
<evidence type="ECO:0000256" key="8">
    <source>
        <dbReference type="ARBA" id="ARBA00022833"/>
    </source>
</evidence>
<dbReference type="PROSITE" id="PS51873">
    <property type="entry name" value="TRIAD"/>
    <property type="match status" value="1"/>
</dbReference>
<dbReference type="STRING" id="1043004.A0A074XGK5"/>
<keyword evidence="7" id="KW-0833">Ubl conjugation pathway</keyword>
<dbReference type="PANTHER" id="PTHR11685">
    <property type="entry name" value="RBR FAMILY RING FINGER AND IBR DOMAIN-CONTAINING"/>
    <property type="match status" value="1"/>
</dbReference>
<evidence type="ECO:0000256" key="5">
    <source>
        <dbReference type="ARBA" id="ARBA00022737"/>
    </source>
</evidence>
<keyword evidence="4" id="KW-0479">Metal-binding</keyword>
<keyword evidence="6" id="KW-0863">Zinc-finger</keyword>
<dbReference type="GeneID" id="25407968"/>
<evidence type="ECO:0000256" key="1">
    <source>
        <dbReference type="ARBA" id="ARBA00001798"/>
    </source>
</evidence>
<dbReference type="GO" id="GO:0061630">
    <property type="term" value="F:ubiquitin protein ligase activity"/>
    <property type="evidence" value="ECO:0007669"/>
    <property type="project" value="UniProtKB-EC"/>
</dbReference>
<reference evidence="10 11" key="1">
    <citation type="journal article" date="2014" name="BMC Genomics">
        <title>Genome sequencing of four Aureobasidium pullulans varieties: biotechnological potential, stress tolerance, and description of new species.</title>
        <authorList>
            <person name="Gostin Ar C."/>
            <person name="Ohm R.A."/>
            <person name="Kogej T."/>
            <person name="Sonjak S."/>
            <person name="Turk M."/>
            <person name="Zajc J."/>
            <person name="Zalar P."/>
            <person name="Grube M."/>
            <person name="Sun H."/>
            <person name="Han J."/>
            <person name="Sharma A."/>
            <person name="Chiniquy J."/>
            <person name="Ngan C.Y."/>
            <person name="Lipzen A."/>
            <person name="Barry K."/>
            <person name="Grigoriev I.V."/>
            <person name="Gunde-Cimerman N."/>
        </authorList>
    </citation>
    <scope>NUCLEOTIDE SEQUENCE [LARGE SCALE GENOMIC DNA]</scope>
    <source>
        <strain evidence="10 11">CBS 147.97</strain>
    </source>
</reference>
<dbReference type="HOGENOM" id="CLU_022048_5_2_1"/>
<dbReference type="Pfam" id="PF01485">
    <property type="entry name" value="IBR"/>
    <property type="match status" value="1"/>
</dbReference>
<evidence type="ECO:0000313" key="10">
    <source>
        <dbReference type="EMBL" id="KEQ73721.1"/>
    </source>
</evidence>
<evidence type="ECO:0000256" key="3">
    <source>
        <dbReference type="ARBA" id="ARBA00022679"/>
    </source>
</evidence>
<dbReference type="SUPFAM" id="SSF57850">
    <property type="entry name" value="RING/U-box"/>
    <property type="match status" value="1"/>
</dbReference>
<comment type="catalytic activity">
    <reaction evidence="1">
        <text>[E2 ubiquitin-conjugating enzyme]-S-ubiquitinyl-L-cysteine + [acceptor protein]-L-lysine = [E2 ubiquitin-conjugating enzyme]-L-cysteine + [acceptor protein]-N(6)-ubiquitinyl-L-lysine.</text>
        <dbReference type="EC" id="2.3.2.31"/>
    </reaction>
</comment>
<feature type="domain" description="RING-type" evidence="9">
    <location>
        <begin position="1"/>
        <end position="186"/>
    </location>
</feature>
<dbReference type="InterPro" id="IPR002867">
    <property type="entry name" value="IBR_dom"/>
</dbReference>
<dbReference type="GO" id="GO:0016567">
    <property type="term" value="P:protein ubiquitination"/>
    <property type="evidence" value="ECO:0007669"/>
    <property type="project" value="InterPro"/>
</dbReference>